<evidence type="ECO:0000313" key="12">
    <source>
        <dbReference type="EMBL" id="QBQ56153.1"/>
    </source>
</evidence>
<dbReference type="Proteomes" id="UP000294325">
    <property type="component" value="Chromosome"/>
</dbReference>
<evidence type="ECO:0000256" key="11">
    <source>
        <dbReference type="PIRSR" id="PIRSR000388-3"/>
    </source>
</evidence>
<evidence type="ECO:0000256" key="10">
    <source>
        <dbReference type="PIRSR" id="PIRSR000388-2"/>
    </source>
</evidence>
<keyword evidence="6 8" id="KW-0479">Metal-binding</keyword>
<keyword evidence="13" id="KW-1185">Reference proteome</keyword>
<evidence type="ECO:0000313" key="13">
    <source>
        <dbReference type="Proteomes" id="UP000294325"/>
    </source>
</evidence>
<keyword evidence="12" id="KW-0489">Methyltransferase</keyword>
<feature type="binding site" evidence="8 11">
    <location>
        <position position="84"/>
    </location>
    <ligand>
        <name>Mg(2+)</name>
        <dbReference type="ChEBI" id="CHEBI:18420"/>
    </ligand>
</feature>
<protein>
    <recommendedName>
        <fullName evidence="8">3-methyl-2-oxobutanoate hydroxymethyltransferase</fullName>
        <ecNumber evidence="8">2.1.2.11</ecNumber>
    </recommendedName>
    <alternativeName>
        <fullName evidence="8">Ketopantoate hydroxymethyltransferase</fullName>
        <shortName evidence="8">KPHMT</shortName>
    </alternativeName>
</protein>
<feature type="active site" description="Proton acceptor" evidence="8 9">
    <location>
        <position position="182"/>
    </location>
</feature>
<evidence type="ECO:0000256" key="8">
    <source>
        <dbReference type="HAMAP-Rule" id="MF_00156"/>
    </source>
</evidence>
<dbReference type="NCBIfam" id="NF001452">
    <property type="entry name" value="PRK00311.1"/>
    <property type="match status" value="1"/>
</dbReference>
<feature type="binding site" evidence="8 10">
    <location>
        <begin position="45"/>
        <end position="46"/>
    </location>
    <ligand>
        <name>3-methyl-2-oxobutanoate</name>
        <dbReference type="ChEBI" id="CHEBI:11851"/>
    </ligand>
</feature>
<comment type="function">
    <text evidence="7 8">Catalyzes the reversible reaction in which hydroxymethyl group from 5,10-methylenetetrahydrofolate is transferred onto alpha-ketoisovalerate to form ketopantoate.</text>
</comment>
<dbReference type="InterPro" id="IPR015813">
    <property type="entry name" value="Pyrv/PenolPyrv_kinase-like_dom"/>
</dbReference>
<evidence type="ECO:0000256" key="9">
    <source>
        <dbReference type="PIRSR" id="PIRSR000388-1"/>
    </source>
</evidence>
<comment type="cofactor">
    <cofactor evidence="8 11">
        <name>Mg(2+)</name>
        <dbReference type="ChEBI" id="CHEBI:18420"/>
    </cofactor>
    <text evidence="8 11">Binds 1 Mg(2+) ion per subunit.</text>
</comment>
<dbReference type="AlphaFoldDB" id="A0A4P7C0S0"/>
<comment type="catalytic activity">
    <reaction evidence="8">
        <text>(6R)-5,10-methylene-5,6,7,8-tetrahydrofolate + 3-methyl-2-oxobutanoate + H2O = 2-dehydropantoate + (6S)-5,6,7,8-tetrahydrofolate</text>
        <dbReference type="Rhea" id="RHEA:11824"/>
        <dbReference type="ChEBI" id="CHEBI:11561"/>
        <dbReference type="ChEBI" id="CHEBI:11851"/>
        <dbReference type="ChEBI" id="CHEBI:15377"/>
        <dbReference type="ChEBI" id="CHEBI:15636"/>
        <dbReference type="ChEBI" id="CHEBI:57453"/>
        <dbReference type="EC" id="2.1.2.11"/>
    </reaction>
</comment>
<evidence type="ECO:0000256" key="5">
    <source>
        <dbReference type="ARBA" id="ARBA00022679"/>
    </source>
</evidence>
<dbReference type="HAMAP" id="MF_00156">
    <property type="entry name" value="PanB"/>
    <property type="match status" value="1"/>
</dbReference>
<feature type="binding site" evidence="8 10">
    <location>
        <position position="84"/>
    </location>
    <ligand>
        <name>3-methyl-2-oxobutanoate</name>
        <dbReference type="ChEBI" id="CHEBI:11851"/>
    </ligand>
</feature>
<dbReference type="NCBIfam" id="TIGR00222">
    <property type="entry name" value="panB"/>
    <property type="match status" value="1"/>
</dbReference>
<dbReference type="InterPro" id="IPR040442">
    <property type="entry name" value="Pyrv_kinase-like_dom_sf"/>
</dbReference>
<dbReference type="RefSeq" id="WP_134359405.1">
    <property type="nucleotide sequence ID" value="NZ_CP038033.1"/>
</dbReference>
<dbReference type="PANTHER" id="PTHR20881:SF0">
    <property type="entry name" value="3-METHYL-2-OXOBUTANOATE HYDROXYMETHYLTRANSFERASE"/>
    <property type="match status" value="1"/>
</dbReference>
<feature type="binding site" evidence="8 11">
    <location>
        <position position="45"/>
    </location>
    <ligand>
        <name>Mg(2+)</name>
        <dbReference type="ChEBI" id="CHEBI:18420"/>
    </ligand>
</feature>
<evidence type="ECO:0000256" key="2">
    <source>
        <dbReference type="ARBA" id="ARBA00008676"/>
    </source>
</evidence>
<feature type="binding site" evidence="8 11">
    <location>
        <position position="115"/>
    </location>
    <ligand>
        <name>Mg(2+)</name>
        <dbReference type="ChEBI" id="CHEBI:18420"/>
    </ligand>
</feature>
<evidence type="ECO:0000256" key="7">
    <source>
        <dbReference type="ARBA" id="ARBA00056497"/>
    </source>
</evidence>
<dbReference type="GO" id="GO:0032259">
    <property type="term" value="P:methylation"/>
    <property type="evidence" value="ECO:0007669"/>
    <property type="project" value="UniProtKB-KW"/>
</dbReference>
<dbReference type="Pfam" id="PF02548">
    <property type="entry name" value="Pantoate_transf"/>
    <property type="match status" value="1"/>
</dbReference>
<evidence type="ECO:0000256" key="4">
    <source>
        <dbReference type="ARBA" id="ARBA00022655"/>
    </source>
</evidence>
<comment type="subcellular location">
    <subcellularLocation>
        <location evidence="8">Cytoplasm</location>
    </subcellularLocation>
</comment>
<dbReference type="EMBL" id="CP038033">
    <property type="protein sequence ID" value="QBQ56153.1"/>
    <property type="molecule type" value="Genomic_DNA"/>
</dbReference>
<accession>A0A4P7C0S0</accession>
<dbReference type="GO" id="GO:0003864">
    <property type="term" value="F:3-methyl-2-oxobutanoate hydroxymethyltransferase activity"/>
    <property type="evidence" value="ECO:0007669"/>
    <property type="project" value="UniProtKB-UniRule"/>
</dbReference>
<dbReference type="EC" id="2.1.2.11" evidence="8"/>
<dbReference type="GO" id="GO:0000287">
    <property type="term" value="F:magnesium ion binding"/>
    <property type="evidence" value="ECO:0007669"/>
    <property type="project" value="TreeGrafter"/>
</dbReference>
<dbReference type="OrthoDB" id="9781789at2"/>
<evidence type="ECO:0000256" key="6">
    <source>
        <dbReference type="ARBA" id="ARBA00022723"/>
    </source>
</evidence>
<dbReference type="GO" id="GO:0008168">
    <property type="term" value="F:methyltransferase activity"/>
    <property type="evidence" value="ECO:0007669"/>
    <property type="project" value="UniProtKB-KW"/>
</dbReference>
<evidence type="ECO:0000256" key="1">
    <source>
        <dbReference type="ARBA" id="ARBA00005033"/>
    </source>
</evidence>
<evidence type="ECO:0000256" key="3">
    <source>
        <dbReference type="ARBA" id="ARBA00011424"/>
    </source>
</evidence>
<dbReference type="InterPro" id="IPR003700">
    <property type="entry name" value="Pantoate_hydroxy_MeTrfase"/>
</dbReference>
<keyword evidence="5 8" id="KW-0808">Transferase</keyword>
<dbReference type="GO" id="GO:0005737">
    <property type="term" value="C:cytoplasm"/>
    <property type="evidence" value="ECO:0007669"/>
    <property type="project" value="UniProtKB-SubCell"/>
</dbReference>
<keyword evidence="8" id="KW-0963">Cytoplasm</keyword>
<proteinExistence type="inferred from homology"/>
<reference evidence="12 13" key="1">
    <citation type="submission" date="2019-03" db="EMBL/GenBank/DDBJ databases">
        <title>The genome sequence of Nitrosococcus wardiae strain D1FHST reveals the archetypal metabolic capacity of ammonia-oxidizing Gammaproteobacteria.</title>
        <authorList>
            <person name="Wang L."/>
            <person name="Lim C.K."/>
            <person name="Hanson T.E."/>
            <person name="Dang H."/>
            <person name="Klotz M.G."/>
        </authorList>
    </citation>
    <scope>NUCLEOTIDE SEQUENCE [LARGE SCALE GENOMIC DNA]</scope>
    <source>
        <strain evidence="12 13">D1FHS</strain>
    </source>
</reference>
<dbReference type="PIRSF" id="PIRSF000388">
    <property type="entry name" value="Pantoate_hydroxy_MeTrfase"/>
    <property type="match status" value="1"/>
</dbReference>
<comment type="subunit">
    <text evidence="3 8">Homodecamer; pentamer of dimers.</text>
</comment>
<dbReference type="KEGG" id="nwr:E3U44_17825"/>
<dbReference type="PANTHER" id="PTHR20881">
    <property type="entry name" value="3-METHYL-2-OXOBUTANOATE HYDROXYMETHYLTRANSFERASE"/>
    <property type="match status" value="1"/>
</dbReference>
<feature type="binding site" evidence="8 10">
    <location>
        <position position="113"/>
    </location>
    <ligand>
        <name>3-methyl-2-oxobutanoate</name>
        <dbReference type="ChEBI" id="CHEBI:11851"/>
    </ligand>
</feature>
<comment type="similarity">
    <text evidence="2 8">Belongs to the PanB family.</text>
</comment>
<dbReference type="FunFam" id="3.20.20.60:FF:000003">
    <property type="entry name" value="3-methyl-2-oxobutanoate hydroxymethyltransferase"/>
    <property type="match status" value="1"/>
</dbReference>
<sequence length="264" mass="28497">MSRLTLTKLRKMKQQGEKIAMLTAYDASFAALLETAGVEALLVGDSLGMVVQGQESTLPVTMDDMVYHCQNVVRGSHRAFILADMPFMSYATPTQAVDNAARLMREGGAQMVKLEGGRLLRKTVEQLTTRGIPVCAHLGLLPQSVHRIGGYRVQGRQENSAQEIHEDAVILQQAGADMLILECVPARLGKEITQALEIPVISCGAGPDCNGQVLVLYDLLGISPGKPPSFSRNFLDGADSIPNAIQAYVSAVKKGQFPTLELSY</sequence>
<organism evidence="12 13">
    <name type="scientific">Nitrosococcus wardiae</name>
    <dbReference type="NCBI Taxonomy" id="1814290"/>
    <lineage>
        <taxon>Bacteria</taxon>
        <taxon>Pseudomonadati</taxon>
        <taxon>Pseudomonadota</taxon>
        <taxon>Gammaproteobacteria</taxon>
        <taxon>Chromatiales</taxon>
        <taxon>Chromatiaceae</taxon>
        <taxon>Nitrosococcus</taxon>
    </lineage>
</organism>
<dbReference type="UniPathway" id="UPA00028">
    <property type="reaction ID" value="UER00003"/>
</dbReference>
<gene>
    <name evidence="8 12" type="primary">panB</name>
    <name evidence="12" type="ORF">E3U44_17825</name>
</gene>
<dbReference type="Gene3D" id="3.20.20.60">
    <property type="entry name" value="Phosphoenolpyruvate-binding domains"/>
    <property type="match status" value="1"/>
</dbReference>
<dbReference type="SUPFAM" id="SSF51621">
    <property type="entry name" value="Phosphoenolpyruvate/pyruvate domain"/>
    <property type="match status" value="1"/>
</dbReference>
<dbReference type="GO" id="GO:0015940">
    <property type="term" value="P:pantothenate biosynthetic process"/>
    <property type="evidence" value="ECO:0007669"/>
    <property type="project" value="UniProtKB-UniRule"/>
</dbReference>
<keyword evidence="8 11" id="KW-0460">Magnesium</keyword>
<comment type="pathway">
    <text evidence="1 8">Cofactor biosynthesis; (R)-pantothenate biosynthesis; (R)-pantoate from 3-methyl-2-oxobutanoate: step 1/2.</text>
</comment>
<keyword evidence="4 8" id="KW-0566">Pantothenate biosynthesis</keyword>
<dbReference type="CDD" id="cd06557">
    <property type="entry name" value="KPHMT-like"/>
    <property type="match status" value="1"/>
</dbReference>
<name>A0A4P7C0S0_9GAMM</name>